<evidence type="ECO:0000313" key="2">
    <source>
        <dbReference type="Proteomes" id="UP000233556"/>
    </source>
</evidence>
<dbReference type="AlphaFoldDB" id="A0A2I0UGX9"/>
<reference evidence="2" key="1">
    <citation type="submission" date="2017-11" db="EMBL/GenBank/DDBJ databases">
        <authorList>
            <person name="Lima N.C."/>
            <person name="Parody-Merino A.M."/>
            <person name="Battley P.F."/>
            <person name="Fidler A.E."/>
            <person name="Prosdocimi F."/>
        </authorList>
    </citation>
    <scope>NUCLEOTIDE SEQUENCE [LARGE SCALE GENOMIC DNA]</scope>
</reference>
<dbReference type="EMBL" id="KZ505768">
    <property type="protein sequence ID" value="PKU45294.1"/>
    <property type="molecule type" value="Genomic_DNA"/>
</dbReference>
<reference evidence="2" key="2">
    <citation type="submission" date="2017-12" db="EMBL/GenBank/DDBJ databases">
        <title>Genome sequence of the Bar-tailed Godwit (Limosa lapponica baueri).</title>
        <authorList>
            <person name="Lima N.C.B."/>
            <person name="Parody-Merino A.M."/>
            <person name="Battley P.F."/>
            <person name="Fidler A.E."/>
            <person name="Prosdocimi F."/>
        </authorList>
    </citation>
    <scope>NUCLEOTIDE SEQUENCE [LARGE SCALE GENOMIC DNA]</scope>
</reference>
<dbReference type="Proteomes" id="UP000233556">
    <property type="component" value="Unassembled WGS sequence"/>
</dbReference>
<keyword evidence="2" id="KW-1185">Reference proteome</keyword>
<evidence type="ECO:0000313" key="1">
    <source>
        <dbReference type="EMBL" id="PKU45294.1"/>
    </source>
</evidence>
<proteinExistence type="predicted"/>
<organism evidence="1 2">
    <name type="scientific">Limosa lapponica baueri</name>
    <dbReference type="NCBI Taxonomy" id="1758121"/>
    <lineage>
        <taxon>Eukaryota</taxon>
        <taxon>Metazoa</taxon>
        <taxon>Chordata</taxon>
        <taxon>Craniata</taxon>
        <taxon>Vertebrata</taxon>
        <taxon>Euteleostomi</taxon>
        <taxon>Archelosauria</taxon>
        <taxon>Archosauria</taxon>
        <taxon>Dinosauria</taxon>
        <taxon>Saurischia</taxon>
        <taxon>Theropoda</taxon>
        <taxon>Coelurosauria</taxon>
        <taxon>Aves</taxon>
        <taxon>Neognathae</taxon>
        <taxon>Neoaves</taxon>
        <taxon>Charadriiformes</taxon>
        <taxon>Scolopacidae</taxon>
        <taxon>Limosa</taxon>
    </lineage>
</organism>
<gene>
    <name evidence="1" type="ORF">llap_4397</name>
</gene>
<name>A0A2I0UGX9_LIMLA</name>
<sequence length="143" mass="15706">MSFSSFPKGPKAEHYPAGKVYRSRQPLIGNNKCHLLKITAPGPVPDPDLEDAKMLRYSISADSLLSEPATIPIRCLQAQYSGMIHDVENQSGTIFRQMFDMIHHVSQPVASSHAEKDFDMTQCANAVAQNQQVPKIGTNSPLA</sequence>
<protein>
    <submittedName>
        <fullName evidence="1">Charged multivesicular body protein 2b</fullName>
    </submittedName>
</protein>
<accession>A0A2I0UGX9</accession>